<dbReference type="SMART" id="SM00822">
    <property type="entry name" value="PKS_KR"/>
    <property type="match status" value="1"/>
</dbReference>
<evidence type="ECO:0000313" key="5">
    <source>
        <dbReference type="Proteomes" id="UP001305779"/>
    </source>
</evidence>
<dbReference type="InterPro" id="IPR057326">
    <property type="entry name" value="KR_dom"/>
</dbReference>
<dbReference type="InterPro" id="IPR002347">
    <property type="entry name" value="SDR_fam"/>
</dbReference>
<keyword evidence="2" id="KW-0560">Oxidoreductase</keyword>
<reference evidence="4 5" key="1">
    <citation type="journal article" date="2023" name="G3 (Bethesda)">
        <title>A chromosome-level genome assembly of Zasmidium syzygii isolated from banana leaves.</title>
        <authorList>
            <person name="van Westerhoven A.C."/>
            <person name="Mehrabi R."/>
            <person name="Talebi R."/>
            <person name="Steentjes M.B.F."/>
            <person name="Corcolon B."/>
            <person name="Chong P.A."/>
            <person name="Kema G.H.J."/>
            <person name="Seidl M.F."/>
        </authorList>
    </citation>
    <scope>NUCLEOTIDE SEQUENCE [LARGE SCALE GENOMIC DNA]</scope>
    <source>
        <strain evidence="4 5">P124</strain>
    </source>
</reference>
<dbReference type="Proteomes" id="UP001305779">
    <property type="component" value="Unassembled WGS sequence"/>
</dbReference>
<protein>
    <recommendedName>
        <fullName evidence="3">Ketoreductase domain-containing protein</fullName>
    </recommendedName>
</protein>
<keyword evidence="5" id="KW-1185">Reference proteome</keyword>
<comment type="similarity">
    <text evidence="1">Belongs to the short-chain dehydrogenases/reductases (SDR) family.</text>
</comment>
<proteinExistence type="inferred from homology"/>
<evidence type="ECO:0000256" key="1">
    <source>
        <dbReference type="ARBA" id="ARBA00006484"/>
    </source>
</evidence>
<name>A0ABR0EYZ3_ZASCE</name>
<evidence type="ECO:0000256" key="2">
    <source>
        <dbReference type="ARBA" id="ARBA00023002"/>
    </source>
</evidence>
<organism evidence="4 5">
    <name type="scientific">Zasmidium cellare</name>
    <name type="common">Wine cellar mold</name>
    <name type="synonym">Racodium cellare</name>
    <dbReference type="NCBI Taxonomy" id="395010"/>
    <lineage>
        <taxon>Eukaryota</taxon>
        <taxon>Fungi</taxon>
        <taxon>Dikarya</taxon>
        <taxon>Ascomycota</taxon>
        <taxon>Pezizomycotina</taxon>
        <taxon>Dothideomycetes</taxon>
        <taxon>Dothideomycetidae</taxon>
        <taxon>Mycosphaerellales</taxon>
        <taxon>Mycosphaerellaceae</taxon>
        <taxon>Zasmidium</taxon>
    </lineage>
</organism>
<dbReference type="InterPro" id="IPR036291">
    <property type="entry name" value="NAD(P)-bd_dom_sf"/>
</dbReference>
<dbReference type="EMBL" id="JAXOVC010000002">
    <property type="protein sequence ID" value="KAK4506033.1"/>
    <property type="molecule type" value="Genomic_DNA"/>
</dbReference>
<dbReference type="SUPFAM" id="SSF51735">
    <property type="entry name" value="NAD(P)-binding Rossmann-fold domains"/>
    <property type="match status" value="1"/>
</dbReference>
<sequence length="301" mass="32035">MPIPKLSYTHTTHTTTYPTIYPTQSHLTTNTKVVLITGASGGIGRATAASFAASKPKALILLGRREDALVETEALVREREPAVVVKTFSADLCDAPTVRAVMENVVSEFGSIDVLVHCAGVLAPVTPLLDADPTTFLDGYKTTILGTLITAQAALLANPSSHPLTFLNLTTAAILSPPFPGMGAYISSKTAAVKLLQSFAAENGNVRIRHVHPGFLETEMARTLEGSGVKLPFAYDDVSLPADFLVWIASDEAGFLRDRIVFAAWDVEELKGREGEISGGTGELGLGLRGFPRYVNDQLVG</sequence>
<dbReference type="PRINTS" id="PR00081">
    <property type="entry name" value="GDHRDH"/>
</dbReference>
<dbReference type="Gene3D" id="3.40.50.720">
    <property type="entry name" value="NAD(P)-binding Rossmann-like Domain"/>
    <property type="match status" value="1"/>
</dbReference>
<accession>A0ABR0EYZ3</accession>
<feature type="domain" description="Ketoreductase" evidence="3">
    <location>
        <begin position="32"/>
        <end position="211"/>
    </location>
</feature>
<dbReference type="CDD" id="cd05233">
    <property type="entry name" value="SDR_c"/>
    <property type="match status" value="1"/>
</dbReference>
<dbReference type="PANTHER" id="PTHR42901:SF1">
    <property type="entry name" value="ALCOHOL DEHYDROGENASE"/>
    <property type="match status" value="1"/>
</dbReference>
<evidence type="ECO:0000259" key="3">
    <source>
        <dbReference type="SMART" id="SM00822"/>
    </source>
</evidence>
<gene>
    <name evidence="4" type="ORF">PRZ48_003998</name>
</gene>
<dbReference type="PANTHER" id="PTHR42901">
    <property type="entry name" value="ALCOHOL DEHYDROGENASE"/>
    <property type="match status" value="1"/>
</dbReference>
<dbReference type="Pfam" id="PF00106">
    <property type="entry name" value="adh_short"/>
    <property type="match status" value="1"/>
</dbReference>
<comment type="caution">
    <text evidence="4">The sequence shown here is derived from an EMBL/GenBank/DDBJ whole genome shotgun (WGS) entry which is preliminary data.</text>
</comment>
<evidence type="ECO:0000313" key="4">
    <source>
        <dbReference type="EMBL" id="KAK4506033.1"/>
    </source>
</evidence>